<evidence type="ECO:0000313" key="3">
    <source>
        <dbReference type="Proteomes" id="UP000288216"/>
    </source>
</evidence>
<accession>A0A401PR23</accession>
<dbReference type="STRING" id="75743.A0A401PR23"/>
<dbReference type="GO" id="GO:0060271">
    <property type="term" value="P:cilium assembly"/>
    <property type="evidence" value="ECO:0007669"/>
    <property type="project" value="TreeGrafter"/>
</dbReference>
<dbReference type="Proteomes" id="UP000288216">
    <property type="component" value="Unassembled WGS sequence"/>
</dbReference>
<reference evidence="2 3" key="1">
    <citation type="journal article" date="2018" name="Nat. Ecol. Evol.">
        <title>Shark genomes provide insights into elasmobranch evolution and the origin of vertebrates.</title>
        <authorList>
            <person name="Hara Y"/>
            <person name="Yamaguchi K"/>
            <person name="Onimaru K"/>
            <person name="Kadota M"/>
            <person name="Koyanagi M"/>
            <person name="Keeley SD"/>
            <person name="Tatsumi K"/>
            <person name="Tanaka K"/>
            <person name="Motone F"/>
            <person name="Kageyama Y"/>
            <person name="Nozu R"/>
            <person name="Adachi N"/>
            <person name="Nishimura O"/>
            <person name="Nakagawa R"/>
            <person name="Tanegashima C"/>
            <person name="Kiyatake I"/>
            <person name="Matsumoto R"/>
            <person name="Murakumo K"/>
            <person name="Nishida K"/>
            <person name="Terakita A"/>
            <person name="Kuratani S"/>
            <person name="Sato K"/>
            <person name="Hyodo S Kuraku.S."/>
        </authorList>
    </citation>
    <scope>NUCLEOTIDE SEQUENCE [LARGE SCALE GENOMIC DNA]</scope>
</reference>
<keyword evidence="3" id="KW-1185">Reference proteome</keyword>
<keyword evidence="1" id="KW-0175">Coiled coil</keyword>
<feature type="coiled-coil region" evidence="1">
    <location>
        <begin position="67"/>
        <end position="119"/>
    </location>
</feature>
<proteinExistence type="predicted"/>
<dbReference type="OrthoDB" id="10259713at2759"/>
<dbReference type="GO" id="GO:0036064">
    <property type="term" value="C:ciliary basal body"/>
    <property type="evidence" value="ECO:0007669"/>
    <property type="project" value="TreeGrafter"/>
</dbReference>
<evidence type="ECO:0000313" key="2">
    <source>
        <dbReference type="EMBL" id="GCB75547.1"/>
    </source>
</evidence>
<dbReference type="AlphaFoldDB" id="A0A401PR23"/>
<protein>
    <submittedName>
        <fullName evidence="2">Uncharacterized protein</fullName>
    </submittedName>
</protein>
<organism evidence="2 3">
    <name type="scientific">Scyliorhinus torazame</name>
    <name type="common">Cloudy catshark</name>
    <name type="synonym">Catulus torazame</name>
    <dbReference type="NCBI Taxonomy" id="75743"/>
    <lineage>
        <taxon>Eukaryota</taxon>
        <taxon>Metazoa</taxon>
        <taxon>Chordata</taxon>
        <taxon>Craniata</taxon>
        <taxon>Vertebrata</taxon>
        <taxon>Chondrichthyes</taxon>
        <taxon>Elasmobranchii</taxon>
        <taxon>Galeomorphii</taxon>
        <taxon>Galeoidea</taxon>
        <taxon>Carcharhiniformes</taxon>
        <taxon>Scyliorhinidae</taxon>
        <taxon>Scyliorhinus</taxon>
    </lineage>
</organism>
<dbReference type="PANTHER" id="PTHR15654:SF2">
    <property type="entry name" value="COILED-COIL DOMAIN-CONTAINING PROTEIN 113"/>
    <property type="match status" value="1"/>
</dbReference>
<gene>
    <name evidence="2" type="ORF">scyTo_0020925</name>
</gene>
<dbReference type="GO" id="GO:0005930">
    <property type="term" value="C:axoneme"/>
    <property type="evidence" value="ECO:0007669"/>
    <property type="project" value="TreeGrafter"/>
</dbReference>
<dbReference type="InterPro" id="IPR051885">
    <property type="entry name" value="CC_CF"/>
</dbReference>
<dbReference type="EMBL" id="BFAA01017665">
    <property type="protein sequence ID" value="GCB75547.1"/>
    <property type="molecule type" value="Genomic_DNA"/>
</dbReference>
<feature type="non-terminal residue" evidence="2">
    <location>
        <position position="1"/>
    </location>
</feature>
<evidence type="ECO:0000256" key="1">
    <source>
        <dbReference type="SAM" id="Coils"/>
    </source>
</evidence>
<sequence length="190" mass="21889">TSNDALQIESDMLAKYYERLVPKELALQAQAQAQELAQLAQGRSRHRSRSRIATVERLLTLTADQKCNIAYRELEETKEVLAKMKHESDHSIRILQATLEEAEFALAEIKKAVNEFERDIGSFAQSKKRSTIVTETLFKYFEDKIHAKEMLIDKLQLKNHAWKMLKAKLHQQLRLVCKGRVAGRNTVITI</sequence>
<dbReference type="OMA" id="ENEMFEQ"/>
<dbReference type="PANTHER" id="PTHR15654">
    <property type="entry name" value="COILED-COIL DOMAIN-CONTAINING PROTEIN 113-RELATED"/>
    <property type="match status" value="1"/>
</dbReference>
<name>A0A401PR23_SCYTO</name>
<comment type="caution">
    <text evidence="2">The sequence shown here is derived from an EMBL/GenBank/DDBJ whole genome shotgun (WGS) entry which is preliminary data.</text>
</comment>